<dbReference type="SUPFAM" id="SSF52833">
    <property type="entry name" value="Thioredoxin-like"/>
    <property type="match status" value="1"/>
</dbReference>
<evidence type="ECO:0000256" key="1">
    <source>
        <dbReference type="SAM" id="MobiDB-lite"/>
    </source>
</evidence>
<feature type="signal peptide" evidence="2">
    <location>
        <begin position="1"/>
        <end position="19"/>
    </location>
</feature>
<accession>A0A5Q0QHA6</accession>
<sequence>MKKILLPALILITSLSFSACGNAEKKNAEVTNDSTTATATTPSSSAEPITEGNYQISFLDEKGNSVDLKSLKGKVVFINFWATWCPPCIEELPSINNLRNGYKDNDNIVFLMVDVDSEIEQSTAFMKDNSYDLPVFIPNSEIPSEFLAGAIPTTVVLDKRGNIAERVEGGQDYDTQEIKDRLNELIQAK</sequence>
<evidence type="ECO:0000256" key="2">
    <source>
        <dbReference type="SAM" id="SignalP"/>
    </source>
</evidence>
<dbReference type="InterPro" id="IPR013766">
    <property type="entry name" value="Thioredoxin_domain"/>
</dbReference>
<dbReference type="Proteomes" id="UP000326921">
    <property type="component" value="Chromosome"/>
</dbReference>
<dbReference type="InterPro" id="IPR036249">
    <property type="entry name" value="Thioredoxin-like_sf"/>
</dbReference>
<name>A0A5Q0QHA6_9SPHI</name>
<gene>
    <name evidence="4" type="ORF">GFH32_12805</name>
</gene>
<dbReference type="GO" id="GO:0016491">
    <property type="term" value="F:oxidoreductase activity"/>
    <property type="evidence" value="ECO:0007669"/>
    <property type="project" value="InterPro"/>
</dbReference>
<dbReference type="PROSITE" id="PS51352">
    <property type="entry name" value="THIOREDOXIN_2"/>
    <property type="match status" value="1"/>
</dbReference>
<dbReference type="PROSITE" id="PS51257">
    <property type="entry name" value="PROKAR_LIPOPROTEIN"/>
    <property type="match status" value="1"/>
</dbReference>
<keyword evidence="5" id="KW-1185">Reference proteome</keyword>
<dbReference type="PANTHER" id="PTHR42852:SF17">
    <property type="entry name" value="THIOREDOXIN-LIKE PROTEIN HI_1115"/>
    <property type="match status" value="1"/>
</dbReference>
<organism evidence="4 5">
    <name type="scientific">Sphingobacterium zhuxiongii</name>
    <dbReference type="NCBI Taxonomy" id="2662364"/>
    <lineage>
        <taxon>Bacteria</taxon>
        <taxon>Pseudomonadati</taxon>
        <taxon>Bacteroidota</taxon>
        <taxon>Sphingobacteriia</taxon>
        <taxon>Sphingobacteriales</taxon>
        <taxon>Sphingobacteriaceae</taxon>
        <taxon>Sphingobacterium</taxon>
    </lineage>
</organism>
<dbReference type="CDD" id="cd02966">
    <property type="entry name" value="TlpA_like_family"/>
    <property type="match status" value="1"/>
</dbReference>
<dbReference type="EMBL" id="CP045652">
    <property type="protein sequence ID" value="QGA27142.1"/>
    <property type="molecule type" value="Genomic_DNA"/>
</dbReference>
<keyword evidence="2" id="KW-0732">Signal</keyword>
<dbReference type="PANTHER" id="PTHR42852">
    <property type="entry name" value="THIOL:DISULFIDE INTERCHANGE PROTEIN DSBE"/>
    <property type="match status" value="1"/>
</dbReference>
<dbReference type="Gene3D" id="3.40.30.10">
    <property type="entry name" value="Glutaredoxin"/>
    <property type="match status" value="1"/>
</dbReference>
<dbReference type="RefSeq" id="WP_153511983.1">
    <property type="nucleotide sequence ID" value="NZ_CP045652.1"/>
</dbReference>
<dbReference type="KEGG" id="sphe:GFH32_12805"/>
<feature type="compositionally biased region" description="Low complexity" evidence="1">
    <location>
        <begin position="34"/>
        <end position="46"/>
    </location>
</feature>
<dbReference type="InterPro" id="IPR050553">
    <property type="entry name" value="Thioredoxin_ResA/DsbE_sf"/>
</dbReference>
<feature type="region of interest" description="Disordered" evidence="1">
    <location>
        <begin position="28"/>
        <end position="48"/>
    </location>
</feature>
<evidence type="ECO:0000313" key="4">
    <source>
        <dbReference type="EMBL" id="QGA27142.1"/>
    </source>
</evidence>
<evidence type="ECO:0000259" key="3">
    <source>
        <dbReference type="PROSITE" id="PS51352"/>
    </source>
</evidence>
<dbReference type="AlphaFoldDB" id="A0A5Q0QHA6"/>
<dbReference type="InterPro" id="IPR013740">
    <property type="entry name" value="Redoxin"/>
</dbReference>
<protein>
    <submittedName>
        <fullName evidence="4">Redoxin domain-containing protein</fullName>
    </submittedName>
</protein>
<reference evidence="4 5" key="1">
    <citation type="submission" date="2019-10" db="EMBL/GenBank/DDBJ databases">
        <authorList>
            <person name="Dong K."/>
        </authorList>
    </citation>
    <scope>NUCLEOTIDE SEQUENCE [LARGE SCALE GENOMIC DNA]</scope>
    <source>
        <strain evidence="5">dk4302</strain>
    </source>
</reference>
<feature type="domain" description="Thioredoxin" evidence="3">
    <location>
        <begin position="35"/>
        <end position="187"/>
    </location>
</feature>
<evidence type="ECO:0000313" key="5">
    <source>
        <dbReference type="Proteomes" id="UP000326921"/>
    </source>
</evidence>
<proteinExistence type="predicted"/>
<dbReference type="Pfam" id="PF08534">
    <property type="entry name" value="Redoxin"/>
    <property type="match status" value="1"/>
</dbReference>
<feature type="chain" id="PRO_5024853127" evidence="2">
    <location>
        <begin position="20"/>
        <end position="189"/>
    </location>
</feature>